<dbReference type="GO" id="GO:0019674">
    <property type="term" value="P:NAD+ metabolic process"/>
    <property type="evidence" value="ECO:0007669"/>
    <property type="project" value="InterPro"/>
</dbReference>
<evidence type="ECO:0000256" key="4">
    <source>
        <dbReference type="ARBA" id="ARBA00023027"/>
    </source>
</evidence>
<comment type="subcellular location">
    <subcellularLocation>
        <location evidence="6">Cytoplasm</location>
    </subcellularLocation>
</comment>
<reference evidence="7 8" key="1">
    <citation type="submission" date="2016-02" db="EMBL/GenBank/DDBJ databases">
        <title>Draft genome sequence of Polaribacter atrinae KACC17473.</title>
        <authorList>
            <person name="Shin S.-K."/>
            <person name="Yi H."/>
        </authorList>
    </citation>
    <scope>NUCLEOTIDE SEQUENCE [LARGE SCALE GENOMIC DNA]</scope>
    <source>
        <strain evidence="7 8">KACC 17473</strain>
    </source>
</reference>
<evidence type="ECO:0000256" key="1">
    <source>
        <dbReference type="ARBA" id="ARBA00022679"/>
    </source>
</evidence>
<evidence type="ECO:0000256" key="3">
    <source>
        <dbReference type="ARBA" id="ARBA00022857"/>
    </source>
</evidence>
<dbReference type="GO" id="GO:0005524">
    <property type="term" value="F:ATP binding"/>
    <property type="evidence" value="ECO:0007669"/>
    <property type="project" value="UniProtKB-KW"/>
</dbReference>
<dbReference type="HAMAP" id="MF_00361">
    <property type="entry name" value="NAD_kinase"/>
    <property type="match status" value="1"/>
</dbReference>
<dbReference type="GO" id="GO:0005737">
    <property type="term" value="C:cytoplasm"/>
    <property type="evidence" value="ECO:0007669"/>
    <property type="project" value="UniProtKB-SubCell"/>
</dbReference>
<dbReference type="Pfam" id="PF01513">
    <property type="entry name" value="NAD_kinase"/>
    <property type="match status" value="1"/>
</dbReference>
<dbReference type="InterPro" id="IPR017437">
    <property type="entry name" value="ATP-NAD_kinase_PpnK-typ_C"/>
</dbReference>
<keyword evidence="1 6" id="KW-0808">Transferase</keyword>
<keyword evidence="6" id="KW-0963">Cytoplasm</keyword>
<keyword evidence="8" id="KW-1185">Reference proteome</keyword>
<keyword evidence="2 6" id="KW-0418">Kinase</keyword>
<comment type="caution">
    <text evidence="7">The sequence shown here is derived from an EMBL/GenBank/DDBJ whole genome shotgun (WGS) entry which is preliminary data.</text>
</comment>
<comment type="function">
    <text evidence="6">Involved in the regulation of the intracellular balance of NAD and NADP, and is a key enzyme in the biosynthesis of NADP. Catalyzes specifically the phosphorylation on 2'-hydroxyl of the adenosine moiety of NAD to yield NADP.</text>
</comment>
<dbReference type="RefSeq" id="WP_068450366.1">
    <property type="nucleotide sequence ID" value="NZ_CANKUV010000010.1"/>
</dbReference>
<dbReference type="STRING" id="1333662.LPB303_11630"/>
<dbReference type="GO" id="GO:0051287">
    <property type="term" value="F:NAD binding"/>
    <property type="evidence" value="ECO:0007669"/>
    <property type="project" value="UniProtKB-ARBA"/>
</dbReference>
<name>A0A176T9R5_9FLAO</name>
<protein>
    <recommendedName>
        <fullName evidence="6">NAD kinase</fullName>
        <ecNumber evidence="6">2.7.1.23</ecNumber>
    </recommendedName>
    <alternativeName>
        <fullName evidence="6">ATP-dependent NAD kinase</fullName>
    </alternativeName>
</protein>
<accession>A0A176T9R5</accession>
<evidence type="ECO:0000256" key="5">
    <source>
        <dbReference type="ARBA" id="ARBA00047925"/>
    </source>
</evidence>
<feature type="binding site" evidence="6">
    <location>
        <position position="80"/>
    </location>
    <ligand>
        <name>NAD(+)</name>
        <dbReference type="ChEBI" id="CHEBI:57540"/>
    </ligand>
</feature>
<keyword evidence="6" id="KW-0547">Nucleotide-binding</keyword>
<dbReference type="GO" id="GO:0006741">
    <property type="term" value="P:NADP+ biosynthetic process"/>
    <property type="evidence" value="ECO:0007669"/>
    <property type="project" value="UniProtKB-UniRule"/>
</dbReference>
<dbReference type="SUPFAM" id="SSF111331">
    <property type="entry name" value="NAD kinase/diacylglycerol kinase-like"/>
    <property type="match status" value="1"/>
</dbReference>
<dbReference type="Gene3D" id="3.40.50.10330">
    <property type="entry name" value="Probable inorganic polyphosphate/atp-NAD kinase, domain 1"/>
    <property type="match status" value="1"/>
</dbReference>
<feature type="active site" description="Proton acceptor" evidence="6">
    <location>
        <position position="75"/>
    </location>
</feature>
<comment type="caution">
    <text evidence="6">Lacks conserved residue(s) required for the propagation of feature annotation.</text>
</comment>
<feature type="binding site" evidence="6">
    <location>
        <begin position="150"/>
        <end position="151"/>
    </location>
    <ligand>
        <name>NAD(+)</name>
        <dbReference type="ChEBI" id="CHEBI:57540"/>
    </ligand>
</feature>
<keyword evidence="4 6" id="KW-0520">NAD</keyword>
<dbReference type="OrthoDB" id="9774737at2"/>
<dbReference type="InterPro" id="IPR017438">
    <property type="entry name" value="ATP-NAD_kinase_N"/>
</dbReference>
<dbReference type="Proteomes" id="UP000076923">
    <property type="component" value="Unassembled WGS sequence"/>
</dbReference>
<evidence type="ECO:0000313" key="7">
    <source>
        <dbReference type="EMBL" id="OAD44644.1"/>
    </source>
</evidence>
<gene>
    <name evidence="7" type="primary">ppnK</name>
    <name evidence="6" type="synonym">nadK</name>
    <name evidence="7" type="ORF">LPB303_11630</name>
</gene>
<comment type="catalytic activity">
    <reaction evidence="5 6">
        <text>NAD(+) + ATP = ADP + NADP(+) + H(+)</text>
        <dbReference type="Rhea" id="RHEA:18629"/>
        <dbReference type="ChEBI" id="CHEBI:15378"/>
        <dbReference type="ChEBI" id="CHEBI:30616"/>
        <dbReference type="ChEBI" id="CHEBI:57540"/>
        <dbReference type="ChEBI" id="CHEBI:58349"/>
        <dbReference type="ChEBI" id="CHEBI:456216"/>
        <dbReference type="EC" id="2.7.1.23"/>
    </reaction>
</comment>
<dbReference type="PANTHER" id="PTHR20275:SF0">
    <property type="entry name" value="NAD KINASE"/>
    <property type="match status" value="1"/>
</dbReference>
<evidence type="ECO:0000313" key="8">
    <source>
        <dbReference type="Proteomes" id="UP000076923"/>
    </source>
</evidence>
<dbReference type="GO" id="GO:0003951">
    <property type="term" value="F:NAD+ kinase activity"/>
    <property type="evidence" value="ECO:0007669"/>
    <property type="project" value="UniProtKB-UniRule"/>
</dbReference>
<feature type="binding site" evidence="6">
    <location>
        <begin position="75"/>
        <end position="76"/>
    </location>
    <ligand>
        <name>NAD(+)</name>
        <dbReference type="ChEBI" id="CHEBI:57540"/>
    </ligand>
</feature>
<feature type="binding site" evidence="6">
    <location>
        <begin position="191"/>
        <end position="196"/>
    </location>
    <ligand>
        <name>NAD(+)</name>
        <dbReference type="ChEBI" id="CHEBI:57540"/>
    </ligand>
</feature>
<dbReference type="PANTHER" id="PTHR20275">
    <property type="entry name" value="NAD KINASE"/>
    <property type="match status" value="1"/>
</dbReference>
<keyword evidence="6" id="KW-0067">ATP-binding</keyword>
<dbReference type="Pfam" id="PF20143">
    <property type="entry name" value="NAD_kinase_C"/>
    <property type="match status" value="1"/>
</dbReference>
<sequence>MKKAAIYGQSYAITSEKEVKTLIHVLQNNKIDFYIEHEFYNLLTENKILEDSYKSFDNFNDLDNTFDIMLTLGGDGTFLRSATHIRDLDIPILGINTGRLGFLAIVAKDVIEESINLVLKGEYTIQERTLLSVKTEPKTKDFEELNFALNEVTIAKKNTTSMIGVKTYLNGEYLTNYWADGLIISTPTGSTGYSLSCNGPVILPDSKNIVITPIAPHNLNARPIVISDETKVELNVDSREKSFLISLDSRVTSVPNNTKIFVKKTDFTIKSILPKNQSFLKTLRSKLLWGEDIRNKTNV</sequence>
<feature type="binding site" evidence="6">
    <location>
        <position position="180"/>
    </location>
    <ligand>
        <name>NAD(+)</name>
        <dbReference type="ChEBI" id="CHEBI:57540"/>
    </ligand>
</feature>
<dbReference type="NCBIfam" id="NF002521">
    <property type="entry name" value="PRK01911.1"/>
    <property type="match status" value="1"/>
</dbReference>
<dbReference type="EC" id="2.7.1.23" evidence="6"/>
<dbReference type="EMBL" id="LVWE01000041">
    <property type="protein sequence ID" value="OAD44644.1"/>
    <property type="molecule type" value="Genomic_DNA"/>
</dbReference>
<keyword evidence="3 6" id="KW-0521">NADP</keyword>
<evidence type="ECO:0000256" key="2">
    <source>
        <dbReference type="ARBA" id="ARBA00022777"/>
    </source>
</evidence>
<dbReference type="GO" id="GO:0046872">
    <property type="term" value="F:metal ion binding"/>
    <property type="evidence" value="ECO:0007669"/>
    <property type="project" value="UniProtKB-UniRule"/>
</dbReference>
<evidence type="ECO:0000256" key="6">
    <source>
        <dbReference type="HAMAP-Rule" id="MF_00361"/>
    </source>
</evidence>
<organism evidence="7 8">
    <name type="scientific">Polaribacter atrinae</name>
    <dbReference type="NCBI Taxonomy" id="1333662"/>
    <lineage>
        <taxon>Bacteria</taxon>
        <taxon>Pseudomonadati</taxon>
        <taxon>Bacteroidota</taxon>
        <taxon>Flavobacteriia</taxon>
        <taxon>Flavobacteriales</taxon>
        <taxon>Flavobacteriaceae</taxon>
    </lineage>
</organism>
<comment type="similarity">
    <text evidence="6">Belongs to the NAD kinase family.</text>
</comment>
<feature type="binding site" evidence="6">
    <location>
        <position position="215"/>
    </location>
    <ligand>
        <name>NAD(+)</name>
        <dbReference type="ChEBI" id="CHEBI:57540"/>
    </ligand>
</feature>
<dbReference type="AlphaFoldDB" id="A0A176T9R5"/>
<dbReference type="Gene3D" id="2.60.200.30">
    <property type="entry name" value="Probable inorganic polyphosphate/atp-NAD kinase, domain 2"/>
    <property type="match status" value="1"/>
</dbReference>
<dbReference type="InterPro" id="IPR016064">
    <property type="entry name" value="NAD/diacylglycerol_kinase_sf"/>
</dbReference>
<dbReference type="InterPro" id="IPR002504">
    <property type="entry name" value="NADK"/>
</dbReference>
<proteinExistence type="inferred from homology"/>
<comment type="cofactor">
    <cofactor evidence="6">
        <name>a divalent metal cation</name>
        <dbReference type="ChEBI" id="CHEBI:60240"/>
    </cofactor>
</comment>